<dbReference type="SFLD" id="SFLDS00003">
    <property type="entry name" value="Haloacid_Dehalogenase"/>
    <property type="match status" value="1"/>
</dbReference>
<dbReference type="InterPro" id="IPR036412">
    <property type="entry name" value="HAD-like_sf"/>
</dbReference>
<dbReference type="Gene3D" id="3.30.1240.10">
    <property type="match status" value="1"/>
</dbReference>
<name>U7UJN2_9FIRM</name>
<accession>U7UJN2</accession>
<gene>
    <name evidence="1" type="ORF">HMPREF1250_0329</name>
</gene>
<dbReference type="SUPFAM" id="SSF56784">
    <property type="entry name" value="HAD-like"/>
    <property type="match status" value="1"/>
</dbReference>
<dbReference type="NCBIfam" id="TIGR00099">
    <property type="entry name" value="Cof-subfamily"/>
    <property type="match status" value="1"/>
</dbReference>
<comment type="caution">
    <text evidence="1">The sequence shown here is derived from an EMBL/GenBank/DDBJ whole genome shotgun (WGS) entry which is preliminary data.</text>
</comment>
<evidence type="ECO:0000313" key="2">
    <source>
        <dbReference type="Proteomes" id="UP000017090"/>
    </source>
</evidence>
<dbReference type="SFLD" id="SFLDG01140">
    <property type="entry name" value="C2.B:_Phosphomannomutase_and_P"/>
    <property type="match status" value="1"/>
</dbReference>
<dbReference type="Gene3D" id="3.40.50.1000">
    <property type="entry name" value="HAD superfamily/HAD-like"/>
    <property type="match status" value="1"/>
</dbReference>
<dbReference type="GO" id="GO:0016791">
    <property type="term" value="F:phosphatase activity"/>
    <property type="evidence" value="ECO:0007669"/>
    <property type="project" value="TreeGrafter"/>
</dbReference>
<dbReference type="CDD" id="cd07516">
    <property type="entry name" value="HAD_Pase"/>
    <property type="match status" value="1"/>
</dbReference>
<dbReference type="OrthoDB" id="9781413at2"/>
<dbReference type="InterPro" id="IPR023214">
    <property type="entry name" value="HAD_sf"/>
</dbReference>
<dbReference type="PANTHER" id="PTHR10000:SF8">
    <property type="entry name" value="HAD SUPERFAMILY HYDROLASE-LIKE, TYPE 3"/>
    <property type="match status" value="1"/>
</dbReference>
<dbReference type="EMBL" id="AWXA01000035">
    <property type="protein sequence ID" value="ERT59555.1"/>
    <property type="molecule type" value="Genomic_DNA"/>
</dbReference>
<keyword evidence="2" id="KW-1185">Reference proteome</keyword>
<dbReference type="GO" id="GO:0005829">
    <property type="term" value="C:cytosol"/>
    <property type="evidence" value="ECO:0007669"/>
    <property type="project" value="TreeGrafter"/>
</dbReference>
<dbReference type="PANTHER" id="PTHR10000">
    <property type="entry name" value="PHOSPHOSERINE PHOSPHATASE"/>
    <property type="match status" value="1"/>
</dbReference>
<dbReference type="eggNOG" id="COG0561">
    <property type="taxonomic scope" value="Bacteria"/>
</dbReference>
<dbReference type="InterPro" id="IPR000150">
    <property type="entry name" value="Cof"/>
</dbReference>
<organism evidence="1 2">
    <name type="scientific">Megasphaera vaginalis</name>
    <name type="common">ex Srinivasan et al. 2021</name>
    <dbReference type="NCBI Taxonomy" id="1111454"/>
    <lineage>
        <taxon>Bacteria</taxon>
        <taxon>Bacillati</taxon>
        <taxon>Bacillota</taxon>
        <taxon>Negativicutes</taxon>
        <taxon>Veillonellales</taxon>
        <taxon>Veillonellaceae</taxon>
        <taxon>Megasphaera</taxon>
    </lineage>
</organism>
<dbReference type="STRING" id="1111454.HMPREF1250_0329"/>
<dbReference type="Proteomes" id="UP000017090">
    <property type="component" value="Unassembled WGS sequence"/>
</dbReference>
<protein>
    <submittedName>
        <fullName evidence="1">Cof-like hydrolase</fullName>
    </submittedName>
</protein>
<dbReference type="RefSeq" id="WP_023053719.1">
    <property type="nucleotide sequence ID" value="NZ_AWXA01000035.1"/>
</dbReference>
<dbReference type="PATRIC" id="fig|1111454.3.peg.1240"/>
<dbReference type="GO" id="GO:0000287">
    <property type="term" value="F:magnesium ion binding"/>
    <property type="evidence" value="ECO:0007669"/>
    <property type="project" value="TreeGrafter"/>
</dbReference>
<evidence type="ECO:0000313" key="1">
    <source>
        <dbReference type="EMBL" id="ERT59555.1"/>
    </source>
</evidence>
<dbReference type="NCBIfam" id="TIGR01484">
    <property type="entry name" value="HAD-SF-IIB"/>
    <property type="match status" value="1"/>
</dbReference>
<proteinExistence type="predicted"/>
<reference evidence="1 2" key="1">
    <citation type="submission" date="2013-09" db="EMBL/GenBank/DDBJ databases">
        <authorList>
            <person name="Durkin A.S."/>
            <person name="Haft D.R."/>
            <person name="McCorrison J."/>
            <person name="Torralba M."/>
            <person name="Gillis M."/>
            <person name="Haft D.H."/>
            <person name="Methe B."/>
            <person name="Sutton G."/>
            <person name="Nelson K.E."/>
        </authorList>
    </citation>
    <scope>NUCLEOTIDE SEQUENCE [LARGE SCALE GENOMIC DNA]</scope>
    <source>
        <strain evidence="1 2">BV3C16-1</strain>
    </source>
</reference>
<keyword evidence="1" id="KW-0378">Hydrolase</keyword>
<sequence length="270" mass="29592">MTDQYPDIRLVAIDLDDTLLRDDHTVSARTLRVLEAVRAKGIHVVIATGRMYATAAPYARLLRLGNVPLMLFSGSLIQRAESKEILYQKAIPRDAARRLLQLAKKRNWTMQSYIHDVLRVAAYTDAVRDYERSTGAAAVVCGDDFYEPVGDPDKLLSFGTPEELAAETEEIKATMGNSFNLMRSKPTYLEIVSPGVSKGDGLQKLCRLYNIPLAGTMAFGNSQNDLAMLRAAGFSVAVANGDDNVRAAAMYVTVSNNEDGVAAALERFIL</sequence>
<dbReference type="AlphaFoldDB" id="U7UJN2"/>
<dbReference type="Pfam" id="PF08282">
    <property type="entry name" value="Hydrolase_3"/>
    <property type="match status" value="1"/>
</dbReference>
<dbReference type="InterPro" id="IPR006379">
    <property type="entry name" value="HAD-SF_hydro_IIB"/>
</dbReference>